<dbReference type="CDD" id="cd11524">
    <property type="entry name" value="SYLF"/>
    <property type="match status" value="1"/>
</dbReference>
<reference evidence="2 3" key="1">
    <citation type="submission" date="2016-02" db="EMBL/GenBank/DDBJ databases">
        <authorList>
            <consortium name="Pathogen Informatics"/>
        </authorList>
    </citation>
    <scope>NUCLEOTIDE SEQUENCE [LARGE SCALE GENOMIC DNA]</scope>
    <source>
        <strain evidence="2 3">RC20</strain>
    </source>
</reference>
<keyword evidence="3" id="KW-1185">Reference proteome</keyword>
<dbReference type="GO" id="GO:0035091">
    <property type="term" value="F:phosphatidylinositol binding"/>
    <property type="evidence" value="ECO:0007669"/>
    <property type="project" value="TreeGrafter"/>
</dbReference>
<dbReference type="EMBL" id="FIZP01000003">
    <property type="protein sequence ID" value="CZE47679.1"/>
    <property type="molecule type" value="Genomic_DNA"/>
</dbReference>
<dbReference type="InterPro" id="IPR051702">
    <property type="entry name" value="SH3_domain_YSC84-like"/>
</dbReference>
<dbReference type="Proteomes" id="UP000069632">
    <property type="component" value="Unassembled WGS sequence"/>
</dbReference>
<dbReference type="PANTHER" id="PTHR15629">
    <property type="entry name" value="SH3YL1 PROTEIN"/>
    <property type="match status" value="1"/>
</dbReference>
<evidence type="ECO:0000259" key="1">
    <source>
        <dbReference type="Pfam" id="PF04366"/>
    </source>
</evidence>
<protein>
    <submittedName>
        <fullName evidence="2">Uncharacterized conserved protein</fullName>
    </submittedName>
</protein>
<dbReference type="PANTHER" id="PTHR15629:SF2">
    <property type="entry name" value="SH3 DOMAIN-CONTAINING YSC84-LIKE PROTEIN 1"/>
    <property type="match status" value="1"/>
</dbReference>
<evidence type="ECO:0000313" key="2">
    <source>
        <dbReference type="EMBL" id="CZE47679.1"/>
    </source>
</evidence>
<organism evidence="2 3">
    <name type="scientific">Campylobacter geochelonis</name>
    <dbReference type="NCBI Taxonomy" id="1780362"/>
    <lineage>
        <taxon>Bacteria</taxon>
        <taxon>Pseudomonadati</taxon>
        <taxon>Campylobacterota</taxon>
        <taxon>Epsilonproteobacteria</taxon>
        <taxon>Campylobacterales</taxon>
        <taxon>Campylobacteraceae</taxon>
        <taxon>Campylobacter</taxon>
    </lineage>
</organism>
<dbReference type="AlphaFoldDB" id="A0A128EJK1"/>
<dbReference type="RefSeq" id="WP_075494694.1">
    <property type="nucleotide sequence ID" value="NZ_CP053844.1"/>
</dbReference>
<accession>A0A128EJK1</accession>
<feature type="domain" description="Ysc84 actin-binding" evidence="1">
    <location>
        <begin position="89"/>
        <end position="183"/>
    </location>
</feature>
<proteinExistence type="predicted"/>
<sequence length="193" mass="21082">MKKILIAIFLIALSLHAAKEEILLNSANAYVLTMQKISHKNALVERAKAILIFPTVKKVGFIIGGLYGEGVVMIKNGSSWKINKAEITNASIGFQIGYEDNYVVLFVMNDKTLQSMLKAEMKLGADATASIWKASASVGSIDVFDKDIYAYMSKTGAFAGASLGGFVLNIDKSVVYNHNSYGYKNLLDVIERD</sequence>
<dbReference type="OrthoDB" id="198978at2"/>
<gene>
    <name evidence="2" type="ORF">ERS672216_01013</name>
</gene>
<dbReference type="Pfam" id="PF04366">
    <property type="entry name" value="Ysc84"/>
    <property type="match status" value="1"/>
</dbReference>
<evidence type="ECO:0000313" key="3">
    <source>
        <dbReference type="Proteomes" id="UP000069632"/>
    </source>
</evidence>
<dbReference type="InterPro" id="IPR007461">
    <property type="entry name" value="Ysc84_actin-binding"/>
</dbReference>
<name>A0A128EJK1_9BACT</name>